<sequence>MQPKGSTRAGILPGCPSLDRSANLLTGGSVVRTRPLPLDFPLLRLGKPGVIPALVLLPGSMAARHRKSVTDDPLSYL</sequence>
<dbReference type="EMBL" id="NIRI02000056">
    <property type="protein sequence ID" value="KAG5443515.1"/>
    <property type="molecule type" value="Genomic_DNA"/>
</dbReference>
<protein>
    <submittedName>
        <fullName evidence="1">Uncharacterized protein</fullName>
    </submittedName>
</protein>
<reference evidence="1 2" key="1">
    <citation type="journal article" date="2018" name="Biotechnol. Adv.">
        <title>Improved genomic resources and new bioinformatic workflow for the carcinogenic parasite Clonorchis sinensis: Biotechnological implications.</title>
        <authorList>
            <person name="Wang D."/>
            <person name="Korhonen P.K."/>
            <person name="Gasser R.B."/>
            <person name="Young N.D."/>
        </authorList>
    </citation>
    <scope>NUCLEOTIDE SEQUENCE [LARGE SCALE GENOMIC DNA]</scope>
    <source>
        <strain evidence="1">Cs-k2</strain>
    </source>
</reference>
<accession>A0A419QHT1</accession>
<organism evidence="1 2">
    <name type="scientific">Clonorchis sinensis</name>
    <name type="common">Chinese liver fluke</name>
    <dbReference type="NCBI Taxonomy" id="79923"/>
    <lineage>
        <taxon>Eukaryota</taxon>
        <taxon>Metazoa</taxon>
        <taxon>Spiralia</taxon>
        <taxon>Lophotrochozoa</taxon>
        <taxon>Platyhelminthes</taxon>
        <taxon>Trematoda</taxon>
        <taxon>Digenea</taxon>
        <taxon>Opisthorchiida</taxon>
        <taxon>Opisthorchiata</taxon>
        <taxon>Opisthorchiidae</taxon>
        <taxon>Clonorchis</taxon>
    </lineage>
</organism>
<evidence type="ECO:0000313" key="2">
    <source>
        <dbReference type="Proteomes" id="UP000286415"/>
    </source>
</evidence>
<reference evidence="1 2" key="2">
    <citation type="journal article" date="2021" name="Genomics">
        <title>High-quality reference genome for Clonorchis sinensis.</title>
        <authorList>
            <person name="Young N.D."/>
            <person name="Stroehlein A.J."/>
            <person name="Kinkar L."/>
            <person name="Wang T."/>
            <person name="Sohn W.M."/>
            <person name="Chang B.C.H."/>
            <person name="Kaur P."/>
            <person name="Weisz D."/>
            <person name="Dudchenko O."/>
            <person name="Aiden E.L."/>
            <person name="Korhonen P.K."/>
            <person name="Gasser R.B."/>
        </authorList>
    </citation>
    <scope>NUCLEOTIDE SEQUENCE [LARGE SCALE GENOMIC DNA]</scope>
    <source>
        <strain evidence="1">Cs-k2</strain>
    </source>
</reference>
<gene>
    <name evidence="1" type="ORF">CSKR_101075</name>
</gene>
<evidence type="ECO:0000313" key="1">
    <source>
        <dbReference type="EMBL" id="KAG5443515.1"/>
    </source>
</evidence>
<keyword evidence="2" id="KW-1185">Reference proteome</keyword>
<comment type="caution">
    <text evidence="1">The sequence shown here is derived from an EMBL/GenBank/DDBJ whole genome shotgun (WGS) entry which is preliminary data.</text>
</comment>
<dbReference type="Proteomes" id="UP000286415">
    <property type="component" value="Unassembled WGS sequence"/>
</dbReference>
<dbReference type="AlphaFoldDB" id="A0A419QHT1"/>
<dbReference type="InParanoid" id="A0A419QHT1"/>
<name>A0A419QHT1_CLOSI</name>
<proteinExistence type="predicted"/>